<dbReference type="Gene3D" id="1.10.3540.10">
    <property type="entry name" value="uncharacterized protein from magnetospirillum magneticum domain"/>
    <property type="match status" value="1"/>
</dbReference>
<dbReference type="EMBL" id="AP027141">
    <property type="protein sequence ID" value="BDV31268.1"/>
    <property type="molecule type" value="Genomic_DNA"/>
</dbReference>
<gene>
    <name evidence="1" type="ORF">Microterr_19280</name>
</gene>
<sequence length="205" mass="23289">MAVSSAREQSERYKLSFTTGRLFLQNASLAAEIYGRLHDWREVREAIDSANLLQSRASRSATRMGGELIQRLQELTDAEVSLLAVVTGEERAQLMWVATCRRYSLIGEFAEEVLRERFLQLAADVLPEHFDSFIRGKALWHDELGEVTSKTMQKLRSTVFLLMRDAGLTGDDGRIIPAVLSRRVRDELAKRTPSDVRFFPTREAA</sequence>
<dbReference type="Pfam" id="PF08849">
    <property type="entry name" value="BrxA"/>
    <property type="match status" value="1"/>
</dbReference>
<accession>A0ABM8E012</accession>
<organism evidence="1 2">
    <name type="scientific">Microbacterium terricola</name>
    <dbReference type="NCBI Taxonomy" id="344163"/>
    <lineage>
        <taxon>Bacteria</taxon>
        <taxon>Bacillati</taxon>
        <taxon>Actinomycetota</taxon>
        <taxon>Actinomycetes</taxon>
        <taxon>Micrococcales</taxon>
        <taxon>Microbacteriaceae</taxon>
        <taxon>Microbacterium</taxon>
    </lineage>
</organism>
<name>A0ABM8E012_9MICO</name>
<proteinExistence type="predicted"/>
<evidence type="ECO:0000313" key="2">
    <source>
        <dbReference type="Proteomes" id="UP001317779"/>
    </source>
</evidence>
<dbReference type="InterPro" id="IPR014948">
    <property type="entry name" value="BrxA"/>
</dbReference>
<evidence type="ECO:0000313" key="1">
    <source>
        <dbReference type="EMBL" id="BDV31268.1"/>
    </source>
</evidence>
<evidence type="ECO:0008006" key="3">
    <source>
        <dbReference type="Google" id="ProtNLM"/>
    </source>
</evidence>
<dbReference type="InterPro" id="IPR023137">
    <property type="entry name" value="BrxA_sf"/>
</dbReference>
<protein>
    <recommendedName>
        <fullName evidence="3">Inner membrane protein</fullName>
    </recommendedName>
</protein>
<keyword evidence="2" id="KW-1185">Reference proteome</keyword>
<reference evidence="1 2" key="1">
    <citation type="submission" date="2022-12" db="EMBL/GenBank/DDBJ databases">
        <title>Microbacterium terricola strain KV-448 chromosome, complete genome.</title>
        <authorList>
            <person name="Oshima T."/>
            <person name="Moriya T."/>
            <person name="Bessho Y."/>
        </authorList>
    </citation>
    <scope>NUCLEOTIDE SEQUENCE [LARGE SCALE GENOMIC DNA]</scope>
    <source>
        <strain evidence="1 2">KV-448</strain>
    </source>
</reference>
<dbReference type="Proteomes" id="UP001317779">
    <property type="component" value="Chromosome"/>
</dbReference>